<keyword evidence="3" id="KW-0804">Transcription</keyword>
<dbReference type="Gene3D" id="1.10.357.10">
    <property type="entry name" value="Tetracycline Repressor, domain 2"/>
    <property type="match status" value="1"/>
</dbReference>
<dbReference type="Proteomes" id="UP000638648">
    <property type="component" value="Unassembled WGS sequence"/>
</dbReference>
<protein>
    <submittedName>
        <fullName evidence="6">AcrR family transcriptional regulator</fullName>
    </submittedName>
</protein>
<dbReference type="Pfam" id="PF00440">
    <property type="entry name" value="TetR_N"/>
    <property type="match status" value="1"/>
</dbReference>
<proteinExistence type="predicted"/>
<evidence type="ECO:0000313" key="7">
    <source>
        <dbReference type="Proteomes" id="UP000638648"/>
    </source>
</evidence>
<keyword evidence="7" id="KW-1185">Reference proteome</keyword>
<name>A0A927RBX7_9ACTN</name>
<dbReference type="AlphaFoldDB" id="A0A927RBX7"/>
<dbReference type="Pfam" id="PF21597">
    <property type="entry name" value="TetR_C_43"/>
    <property type="match status" value="1"/>
</dbReference>
<keyword evidence="1" id="KW-0805">Transcription regulation</keyword>
<reference evidence="6" key="1">
    <citation type="submission" date="2020-10" db="EMBL/GenBank/DDBJ databases">
        <title>Sequencing the genomes of 1000 actinobacteria strains.</title>
        <authorList>
            <person name="Klenk H.-P."/>
        </authorList>
    </citation>
    <scope>NUCLEOTIDE SEQUENCE</scope>
    <source>
        <strain evidence="6">DSM 45354</strain>
    </source>
</reference>
<dbReference type="InterPro" id="IPR049445">
    <property type="entry name" value="TetR_SbtR-like_C"/>
</dbReference>
<gene>
    <name evidence="6" type="ORF">HEB94_003388</name>
</gene>
<evidence type="ECO:0000256" key="2">
    <source>
        <dbReference type="ARBA" id="ARBA00023125"/>
    </source>
</evidence>
<accession>A0A927RBX7</accession>
<dbReference type="GO" id="GO:0003700">
    <property type="term" value="F:DNA-binding transcription factor activity"/>
    <property type="evidence" value="ECO:0007669"/>
    <property type="project" value="TreeGrafter"/>
</dbReference>
<dbReference type="PANTHER" id="PTHR30055:SF234">
    <property type="entry name" value="HTH-TYPE TRANSCRIPTIONAL REGULATOR BETI"/>
    <property type="match status" value="1"/>
</dbReference>
<dbReference type="PANTHER" id="PTHR30055">
    <property type="entry name" value="HTH-TYPE TRANSCRIPTIONAL REGULATOR RUTR"/>
    <property type="match status" value="1"/>
</dbReference>
<evidence type="ECO:0000259" key="5">
    <source>
        <dbReference type="PROSITE" id="PS50977"/>
    </source>
</evidence>
<dbReference type="SUPFAM" id="SSF46689">
    <property type="entry name" value="Homeodomain-like"/>
    <property type="match status" value="1"/>
</dbReference>
<dbReference type="InterPro" id="IPR009057">
    <property type="entry name" value="Homeodomain-like_sf"/>
</dbReference>
<dbReference type="SUPFAM" id="SSF48498">
    <property type="entry name" value="Tetracyclin repressor-like, C-terminal domain"/>
    <property type="match status" value="1"/>
</dbReference>
<dbReference type="EMBL" id="JADBEM010000001">
    <property type="protein sequence ID" value="MBE1606540.1"/>
    <property type="molecule type" value="Genomic_DNA"/>
</dbReference>
<evidence type="ECO:0000256" key="3">
    <source>
        <dbReference type="ARBA" id="ARBA00023163"/>
    </source>
</evidence>
<dbReference type="PROSITE" id="PS50977">
    <property type="entry name" value="HTH_TETR_2"/>
    <property type="match status" value="1"/>
</dbReference>
<dbReference type="GO" id="GO:0000976">
    <property type="term" value="F:transcription cis-regulatory region binding"/>
    <property type="evidence" value="ECO:0007669"/>
    <property type="project" value="TreeGrafter"/>
</dbReference>
<dbReference type="InterPro" id="IPR036271">
    <property type="entry name" value="Tet_transcr_reg_TetR-rel_C_sf"/>
</dbReference>
<evidence type="ECO:0000256" key="4">
    <source>
        <dbReference type="PROSITE-ProRule" id="PRU00335"/>
    </source>
</evidence>
<organism evidence="6 7">
    <name type="scientific">Actinopolymorpha pittospori</name>
    <dbReference type="NCBI Taxonomy" id="648752"/>
    <lineage>
        <taxon>Bacteria</taxon>
        <taxon>Bacillati</taxon>
        <taxon>Actinomycetota</taxon>
        <taxon>Actinomycetes</taxon>
        <taxon>Propionibacteriales</taxon>
        <taxon>Actinopolymorphaceae</taxon>
        <taxon>Actinopolymorpha</taxon>
    </lineage>
</organism>
<feature type="domain" description="HTH tetR-type" evidence="5">
    <location>
        <begin position="11"/>
        <end position="69"/>
    </location>
</feature>
<comment type="caution">
    <text evidence="6">The sequence shown here is derived from an EMBL/GenBank/DDBJ whole genome shotgun (WGS) entry which is preliminary data.</text>
</comment>
<evidence type="ECO:0000313" key="6">
    <source>
        <dbReference type="EMBL" id="MBE1606540.1"/>
    </source>
</evidence>
<dbReference type="InterPro" id="IPR001647">
    <property type="entry name" value="HTH_TetR"/>
</dbReference>
<keyword evidence="2 4" id="KW-0238">DNA-binding</keyword>
<dbReference type="InterPro" id="IPR050109">
    <property type="entry name" value="HTH-type_TetR-like_transc_reg"/>
</dbReference>
<dbReference type="RefSeq" id="WP_192750648.1">
    <property type="nucleotide sequence ID" value="NZ_BAABJL010000147.1"/>
</dbReference>
<evidence type="ECO:0000256" key="1">
    <source>
        <dbReference type="ARBA" id="ARBA00023015"/>
    </source>
</evidence>
<feature type="DNA-binding region" description="H-T-H motif" evidence="4">
    <location>
        <begin position="32"/>
        <end position="51"/>
    </location>
</feature>
<sequence length="184" mass="20209">MTGKPVRSDARENRRRILEVAREALSRAGDTSLNEIAKRAEVGPGTLYRHFPTRESLVLAIYRHELEELAALAPALLETQPPLTALRGWLDRVARYGQVKYGVAEVIHAATTASLEDEAYALVIGAIKQLLTAGADAGLLRPDVDPDDFLLLISFLWRIDPATGGEARAARMLDLVMEGLLLRD</sequence>